<accession>A0A481Z7I6</accession>
<organism evidence="1">
    <name type="scientific">Pithovirus LCPAC302</name>
    <dbReference type="NCBI Taxonomy" id="2506593"/>
    <lineage>
        <taxon>Viruses</taxon>
        <taxon>Pithoviruses</taxon>
    </lineage>
</organism>
<proteinExistence type="predicted"/>
<name>A0A481Z7I6_9VIRU</name>
<evidence type="ECO:0000313" key="1">
    <source>
        <dbReference type="EMBL" id="QBK91596.1"/>
    </source>
</evidence>
<reference evidence="1" key="1">
    <citation type="journal article" date="2019" name="MBio">
        <title>Virus Genomes from Deep Sea Sediments Expand the Ocean Megavirome and Support Independent Origins of Viral Gigantism.</title>
        <authorList>
            <person name="Backstrom D."/>
            <person name="Yutin N."/>
            <person name="Jorgensen S.L."/>
            <person name="Dharamshi J."/>
            <person name="Homa F."/>
            <person name="Zaremba-Niedwiedzka K."/>
            <person name="Spang A."/>
            <person name="Wolf Y.I."/>
            <person name="Koonin E.V."/>
            <person name="Ettema T.J."/>
        </authorList>
    </citation>
    <scope>NUCLEOTIDE SEQUENCE</scope>
</reference>
<gene>
    <name evidence="1" type="ORF">LCPAC302_02160</name>
</gene>
<sequence length="214" mass="25308">MWDKPRIAYCRFLNRKPLFNKHCKKNKYNRVVTVAWNYDRENNILSYGATVYKKALVKNDNWKANRNDNWAKKPHRETAIQRYTNNPVRINFPLCYYVGESNGYGYSDYESLDKRAVDWFIARNLISKLGCSTGEVETVHDIFVCDNFNKKYFPDFSDNTDSLRHNCLNNPDYYPYGYGRLVYNEDEEESFNPFIWSAALISLAGLICRFIFKG</sequence>
<protein>
    <submittedName>
        <fullName evidence="1">Uncharacterized protein</fullName>
    </submittedName>
</protein>
<dbReference type="EMBL" id="MK500551">
    <property type="protein sequence ID" value="QBK91596.1"/>
    <property type="molecule type" value="Genomic_DNA"/>
</dbReference>